<dbReference type="EMBL" id="CP060635">
    <property type="protein sequence ID" value="QNM09747.1"/>
    <property type="molecule type" value="Genomic_DNA"/>
</dbReference>
<name>A0A7G9GG15_9FIRM</name>
<dbReference type="AlphaFoldDB" id="A0A7G9GG15"/>
<reference evidence="1 2" key="1">
    <citation type="submission" date="2020-08" db="EMBL/GenBank/DDBJ databases">
        <authorList>
            <person name="Liu C."/>
            <person name="Sun Q."/>
        </authorList>
    </citation>
    <scope>NUCLEOTIDE SEQUENCE [LARGE SCALE GENOMIC DNA]</scope>
    <source>
        <strain evidence="1 2">NSJ-29</strain>
    </source>
</reference>
<organism evidence="1 2">
    <name type="scientific">Wansuia hejianensis</name>
    <dbReference type="NCBI Taxonomy" id="2763667"/>
    <lineage>
        <taxon>Bacteria</taxon>
        <taxon>Bacillati</taxon>
        <taxon>Bacillota</taxon>
        <taxon>Clostridia</taxon>
        <taxon>Lachnospirales</taxon>
        <taxon>Lachnospiraceae</taxon>
        <taxon>Wansuia</taxon>
    </lineage>
</organism>
<accession>A0A7G9GG15</accession>
<evidence type="ECO:0000313" key="2">
    <source>
        <dbReference type="Proteomes" id="UP000515860"/>
    </source>
</evidence>
<sequence>MQAAYGEKYDLMMFDSKRDVTNLLREVMETHSAREFLCRKEKDAGTAAEKTDIMNRIGKAPFPFSFYEFNGKRKGE</sequence>
<dbReference type="KEGG" id="whj:H9Q79_05510"/>
<keyword evidence="2" id="KW-1185">Reference proteome</keyword>
<dbReference type="RefSeq" id="WP_118643608.1">
    <property type="nucleotide sequence ID" value="NZ_CP060635.1"/>
</dbReference>
<dbReference type="Proteomes" id="UP000515860">
    <property type="component" value="Chromosome"/>
</dbReference>
<gene>
    <name evidence="1" type="ORF">H9Q79_05510</name>
</gene>
<protein>
    <submittedName>
        <fullName evidence="1">Uncharacterized protein</fullName>
    </submittedName>
</protein>
<evidence type="ECO:0000313" key="1">
    <source>
        <dbReference type="EMBL" id="QNM09747.1"/>
    </source>
</evidence>
<proteinExistence type="predicted"/>